<evidence type="ECO:0000313" key="3">
    <source>
        <dbReference type="Proteomes" id="UP001138757"/>
    </source>
</evidence>
<dbReference type="Proteomes" id="UP001138757">
    <property type="component" value="Unassembled WGS sequence"/>
</dbReference>
<protein>
    <submittedName>
        <fullName evidence="2">Amidohydrolase</fullName>
    </submittedName>
</protein>
<sequence length="562" mass="60184">MATTIASQPSLAQMPAPTDSLAQKADMVLTNGRIYTPSGWASSLAIGKGVILAVGDSAAVQPYVTGQTKVVDIKGQTVLPGLHDMHVHPTGAGQREQQCQLPHDATPAQVFAITAECVKAKKPGEWVTGGSYEAASFGKTPPNKEMLDKVAPNNPVMFSDISGHSSWVNSAALKLANITKSTPDPKGGIIERDSKGEPTGLLREAASWGVSAHVPPASPEDTVRALQWSLNVMLSYGITAFDDAVVTPDIGVAYGKIADAGNLKQHVRACIIMTAEEMIQQRQLYARERFSPSCVKILLDGVPTDGHTAAMLDHYVPVPGRDETGREKGLSQVTQEDLNAALIRFDRLGMTVKMHAAGDAAVRQGLDAIEAARKANGFSGVLHDVAHNSFVSMDDIRRARSLGAVFEFSPYIWYRSPIIADIEKAVGPERMKRWIPVKDALDAGAFAVPGSDWAVVPSVNPWLAIETLVTRKQPGGIGEALGADEAITLKQAVDLFTINSARQQYASDRLGTIERGKLADIVVIDRNIFEVPITTVHETKVNLTIINGEIVYDSARPVAGKP</sequence>
<keyword evidence="3" id="KW-1185">Reference proteome</keyword>
<dbReference type="Pfam" id="PF07969">
    <property type="entry name" value="Amidohydro_3"/>
    <property type="match status" value="1"/>
</dbReference>
<evidence type="ECO:0000259" key="1">
    <source>
        <dbReference type="Pfam" id="PF07969"/>
    </source>
</evidence>
<gene>
    <name evidence="2" type="ORF">KK488_20145</name>
</gene>
<dbReference type="RefSeq" id="WP_214625522.1">
    <property type="nucleotide sequence ID" value="NZ_JAHGAW010000016.1"/>
</dbReference>
<dbReference type="CDD" id="cd01300">
    <property type="entry name" value="YtcJ_like"/>
    <property type="match status" value="1"/>
</dbReference>
<accession>A0A9X1IT61</accession>
<dbReference type="InterPro" id="IPR033932">
    <property type="entry name" value="YtcJ-like"/>
</dbReference>
<dbReference type="InterPro" id="IPR032466">
    <property type="entry name" value="Metal_Hydrolase"/>
</dbReference>
<feature type="domain" description="Amidohydrolase 3" evidence="1">
    <location>
        <begin position="69"/>
        <end position="552"/>
    </location>
</feature>
<dbReference type="Gene3D" id="2.30.40.10">
    <property type="entry name" value="Urease, subunit C, domain 1"/>
    <property type="match status" value="1"/>
</dbReference>
<dbReference type="EMBL" id="JAHGAW010000016">
    <property type="protein sequence ID" value="MBT2189268.1"/>
    <property type="molecule type" value="Genomic_DNA"/>
</dbReference>
<dbReference type="Gene3D" id="3.20.20.140">
    <property type="entry name" value="Metal-dependent hydrolases"/>
    <property type="match status" value="1"/>
</dbReference>
<comment type="caution">
    <text evidence="2">The sequence shown here is derived from an EMBL/GenBank/DDBJ whole genome shotgun (WGS) entry which is preliminary data.</text>
</comment>
<dbReference type="InterPro" id="IPR011059">
    <property type="entry name" value="Metal-dep_hydrolase_composite"/>
</dbReference>
<dbReference type="PANTHER" id="PTHR22642:SF2">
    <property type="entry name" value="PROTEIN LONG AFTER FAR-RED 3"/>
    <property type="match status" value="1"/>
</dbReference>
<evidence type="ECO:0000313" key="2">
    <source>
        <dbReference type="EMBL" id="MBT2189268.1"/>
    </source>
</evidence>
<name>A0A9X1IT61_9SPHN</name>
<dbReference type="GO" id="GO:0016810">
    <property type="term" value="F:hydrolase activity, acting on carbon-nitrogen (but not peptide) bonds"/>
    <property type="evidence" value="ECO:0007669"/>
    <property type="project" value="InterPro"/>
</dbReference>
<proteinExistence type="predicted"/>
<dbReference type="SUPFAM" id="SSF51556">
    <property type="entry name" value="Metallo-dependent hydrolases"/>
    <property type="match status" value="1"/>
</dbReference>
<dbReference type="SUPFAM" id="SSF51338">
    <property type="entry name" value="Composite domain of metallo-dependent hydrolases"/>
    <property type="match status" value="1"/>
</dbReference>
<dbReference type="AlphaFoldDB" id="A0A9X1IT61"/>
<dbReference type="PANTHER" id="PTHR22642">
    <property type="entry name" value="IMIDAZOLONEPROPIONASE"/>
    <property type="match status" value="1"/>
</dbReference>
<reference evidence="2" key="1">
    <citation type="submission" date="2021-05" db="EMBL/GenBank/DDBJ databases">
        <title>Genome of Sphingobium sp. strain.</title>
        <authorList>
            <person name="Fan R."/>
        </authorList>
    </citation>
    <scope>NUCLEOTIDE SEQUENCE</scope>
    <source>
        <strain evidence="2">H33</strain>
    </source>
</reference>
<organism evidence="2 3">
    <name type="scientific">Sphingobium nicotianae</name>
    <dbReference type="NCBI Taxonomy" id="2782607"/>
    <lineage>
        <taxon>Bacteria</taxon>
        <taxon>Pseudomonadati</taxon>
        <taxon>Pseudomonadota</taxon>
        <taxon>Alphaproteobacteria</taxon>
        <taxon>Sphingomonadales</taxon>
        <taxon>Sphingomonadaceae</taxon>
        <taxon>Sphingobium</taxon>
    </lineage>
</organism>
<dbReference type="InterPro" id="IPR013108">
    <property type="entry name" value="Amidohydro_3"/>
</dbReference>
<dbReference type="Gene3D" id="3.10.310.70">
    <property type="match status" value="1"/>
</dbReference>